<keyword evidence="2" id="KW-1185">Reference proteome</keyword>
<reference evidence="1" key="1">
    <citation type="submission" date="2023-04" db="EMBL/GenBank/DDBJ databases">
        <authorList>
            <person name="Vijverberg K."/>
            <person name="Xiong W."/>
            <person name="Schranz E."/>
        </authorList>
    </citation>
    <scope>NUCLEOTIDE SEQUENCE</scope>
</reference>
<dbReference type="Proteomes" id="UP001177003">
    <property type="component" value="Chromosome 3"/>
</dbReference>
<dbReference type="EMBL" id="OX465079">
    <property type="protein sequence ID" value="CAI9274675.1"/>
    <property type="molecule type" value="Genomic_DNA"/>
</dbReference>
<protein>
    <submittedName>
        <fullName evidence="1">Uncharacterized protein</fullName>
    </submittedName>
</protein>
<name>A0AA36DX86_LACSI</name>
<organism evidence="1 2">
    <name type="scientific">Lactuca saligna</name>
    <name type="common">Willowleaf lettuce</name>
    <dbReference type="NCBI Taxonomy" id="75948"/>
    <lineage>
        <taxon>Eukaryota</taxon>
        <taxon>Viridiplantae</taxon>
        <taxon>Streptophyta</taxon>
        <taxon>Embryophyta</taxon>
        <taxon>Tracheophyta</taxon>
        <taxon>Spermatophyta</taxon>
        <taxon>Magnoliopsida</taxon>
        <taxon>eudicotyledons</taxon>
        <taxon>Gunneridae</taxon>
        <taxon>Pentapetalae</taxon>
        <taxon>asterids</taxon>
        <taxon>campanulids</taxon>
        <taxon>Asterales</taxon>
        <taxon>Asteraceae</taxon>
        <taxon>Cichorioideae</taxon>
        <taxon>Cichorieae</taxon>
        <taxon>Lactucinae</taxon>
        <taxon>Lactuca</taxon>
    </lineage>
</organism>
<evidence type="ECO:0000313" key="2">
    <source>
        <dbReference type="Proteomes" id="UP001177003"/>
    </source>
</evidence>
<accession>A0AA36DX86</accession>
<dbReference type="AlphaFoldDB" id="A0AA36DX86"/>
<proteinExistence type="predicted"/>
<gene>
    <name evidence="1" type="ORF">LSALG_LOCUS14739</name>
</gene>
<evidence type="ECO:0000313" key="1">
    <source>
        <dbReference type="EMBL" id="CAI9274675.1"/>
    </source>
</evidence>
<sequence>MSSLPTNFVHHQPSSNNISSISLLSLLSLWHPLVTRTLRTLSIDSVSSKKLQYKRIWSFCLNRGGVCKPAIAILKLFGANRYFKLLLRTKLKEVGKSALTKYFYRITQLSYEEHLDQENASAYKRSLSPIPPQFDNHIGCLLVRLNG</sequence>